<name>A0A2H8TQ47_9HEMI</name>
<dbReference type="GO" id="GO:0008270">
    <property type="term" value="F:zinc ion binding"/>
    <property type="evidence" value="ECO:0007669"/>
    <property type="project" value="UniProtKB-UniRule"/>
</dbReference>
<feature type="domain" description="HIT-type" evidence="2">
    <location>
        <begin position="4"/>
        <end position="38"/>
    </location>
</feature>
<dbReference type="Gene3D" id="3.30.60.190">
    <property type="match status" value="1"/>
</dbReference>
<keyword evidence="1" id="KW-0479">Metal-binding</keyword>
<dbReference type="InterPro" id="IPR007529">
    <property type="entry name" value="Znf_HIT"/>
</dbReference>
<evidence type="ECO:0000313" key="3">
    <source>
        <dbReference type="EMBL" id="MBW16296.1"/>
    </source>
</evidence>
<dbReference type="EMBL" id="GFXV01004491">
    <property type="protein sequence ID" value="MBW16296.1"/>
    <property type="molecule type" value="Transcribed_RNA"/>
</dbReference>
<evidence type="ECO:0000256" key="1">
    <source>
        <dbReference type="PROSITE-ProRule" id="PRU00453"/>
    </source>
</evidence>
<evidence type="ECO:0000259" key="2">
    <source>
        <dbReference type="PROSITE" id="PS51083"/>
    </source>
</evidence>
<accession>A0A2H8TQ47</accession>
<gene>
    <name evidence="3" type="primary">Znhit3</name>
</gene>
<dbReference type="SUPFAM" id="SSF144232">
    <property type="entry name" value="HIT/MYND zinc finger-like"/>
    <property type="match status" value="1"/>
</dbReference>
<dbReference type="InterPro" id="IPR048371">
    <property type="entry name" value="ZNHIT3_C"/>
</dbReference>
<keyword evidence="1" id="KW-0862">Zinc</keyword>
<reference evidence="3" key="1">
    <citation type="submission" date="2017-10" db="EMBL/GenBank/DDBJ databases">
        <title>Transcriptome Assembly of Sugarcane Aphid Adults.</title>
        <authorList>
            <person name="Scully E.D."/>
            <person name="Palmer N.A."/>
            <person name="Geib S.M."/>
            <person name="Sarath G."/>
            <person name="Sattler S.E."/>
        </authorList>
    </citation>
    <scope>NUCLEOTIDE SEQUENCE</scope>
    <source>
        <tissue evidence="3">Whole body</tissue>
    </source>
</reference>
<dbReference type="AlphaFoldDB" id="A0A2H8TQ47"/>
<keyword evidence="1" id="KW-0863">Zinc-finger</keyword>
<sequence length="130" mass="15081">MMKCNICEVNESKYKCPKCRNVKYCSVACYQNHLSGDCTINNQDATVEMVKNEQLYPTEDTIPSEKLNLLCYDNRLRELVSDSYLQKLLEKIDNSTNPNEELEKAMIEPIFEEFAIRCLEVVKDENAIEV</sequence>
<dbReference type="OrthoDB" id="18412at2759"/>
<dbReference type="Pfam" id="PF04438">
    <property type="entry name" value="zf-HIT"/>
    <property type="match status" value="1"/>
</dbReference>
<dbReference type="CDD" id="cd23024">
    <property type="entry name" value="zf-HIT_ZNHIT2-3"/>
    <property type="match status" value="1"/>
</dbReference>
<protein>
    <submittedName>
        <fullName evidence="3">Zinc finger HIT domain-containing protein 3</fullName>
    </submittedName>
</protein>
<dbReference type="PROSITE" id="PS51083">
    <property type="entry name" value="ZF_HIT"/>
    <property type="match status" value="1"/>
</dbReference>
<proteinExistence type="predicted"/>
<organism evidence="3">
    <name type="scientific">Melanaphis sacchari</name>
    <dbReference type="NCBI Taxonomy" id="742174"/>
    <lineage>
        <taxon>Eukaryota</taxon>
        <taxon>Metazoa</taxon>
        <taxon>Ecdysozoa</taxon>
        <taxon>Arthropoda</taxon>
        <taxon>Hexapoda</taxon>
        <taxon>Insecta</taxon>
        <taxon>Pterygota</taxon>
        <taxon>Neoptera</taxon>
        <taxon>Paraneoptera</taxon>
        <taxon>Hemiptera</taxon>
        <taxon>Sternorrhyncha</taxon>
        <taxon>Aphidomorpha</taxon>
        <taxon>Aphidoidea</taxon>
        <taxon>Aphididae</taxon>
        <taxon>Aphidini</taxon>
        <taxon>Melanaphis</taxon>
    </lineage>
</organism>
<dbReference type="Pfam" id="PF21373">
    <property type="entry name" value="ZNHIT3_C"/>
    <property type="match status" value="1"/>
</dbReference>